<feature type="domain" description="Glycogen debranching enzyme C-terminal" evidence="1">
    <location>
        <begin position="282"/>
        <end position="637"/>
    </location>
</feature>
<dbReference type="InterPro" id="IPR024742">
    <property type="entry name" value="Glycogen_debranch_N"/>
</dbReference>
<evidence type="ECO:0000259" key="1">
    <source>
        <dbReference type="Pfam" id="PF06202"/>
    </source>
</evidence>
<gene>
    <name evidence="3" type="ORF">A4V02_02175</name>
    <name evidence="4" type="ORF">E5333_03895</name>
</gene>
<evidence type="ECO:0000313" key="4">
    <source>
        <dbReference type="EMBL" id="TGY75523.1"/>
    </source>
</evidence>
<keyword evidence="5" id="KW-1185">Reference proteome</keyword>
<dbReference type="RefSeq" id="WP_068960032.1">
    <property type="nucleotide sequence ID" value="NZ_CAJTAP010000002.1"/>
</dbReference>
<dbReference type="Pfam" id="PF06202">
    <property type="entry name" value="GDE_C"/>
    <property type="match status" value="1"/>
</dbReference>
<dbReference type="GO" id="GO:0004134">
    <property type="term" value="F:4-alpha-glucanotransferase activity"/>
    <property type="evidence" value="ECO:0007669"/>
    <property type="project" value="InterPro"/>
</dbReference>
<dbReference type="OrthoDB" id="9761875at2"/>
<dbReference type="Pfam" id="PF12439">
    <property type="entry name" value="GDE_N"/>
    <property type="match status" value="1"/>
</dbReference>
<evidence type="ECO:0000313" key="6">
    <source>
        <dbReference type="Proteomes" id="UP000306630"/>
    </source>
</evidence>
<dbReference type="PANTHER" id="PTHR10569:SF2">
    <property type="entry name" value="GLYCOGEN DEBRANCHING ENZYME"/>
    <property type="match status" value="1"/>
</dbReference>
<evidence type="ECO:0000313" key="3">
    <source>
        <dbReference type="EMBL" id="ANU62650.1"/>
    </source>
</evidence>
<dbReference type="AlphaFoldDB" id="A0A1B1S778"/>
<evidence type="ECO:0000313" key="5">
    <source>
        <dbReference type="Proteomes" id="UP000186351"/>
    </source>
</evidence>
<accession>A0A1Z2XEL5</accession>
<dbReference type="InterPro" id="IPR012341">
    <property type="entry name" value="6hp_glycosidase-like_sf"/>
</dbReference>
<dbReference type="SUPFAM" id="SSF48208">
    <property type="entry name" value="Six-hairpin glycosidases"/>
    <property type="match status" value="1"/>
</dbReference>
<dbReference type="PANTHER" id="PTHR10569">
    <property type="entry name" value="GLYCOGEN DEBRANCHING ENZYME"/>
    <property type="match status" value="1"/>
</dbReference>
<proteinExistence type="predicted"/>
<organism evidence="3 5">
    <name type="scientific">Muribaculum intestinale</name>
    <dbReference type="NCBI Taxonomy" id="1796646"/>
    <lineage>
        <taxon>Bacteria</taxon>
        <taxon>Pseudomonadati</taxon>
        <taxon>Bacteroidota</taxon>
        <taxon>Bacteroidia</taxon>
        <taxon>Bacteroidales</taxon>
        <taxon>Muribaculaceae</taxon>
        <taxon>Muribaculum</taxon>
    </lineage>
</organism>
<dbReference type="InterPro" id="IPR008928">
    <property type="entry name" value="6-hairpin_glycosidase_sf"/>
</dbReference>
<dbReference type="Gene3D" id="1.50.10.10">
    <property type="match status" value="1"/>
</dbReference>
<reference evidence="4 6" key="3">
    <citation type="submission" date="2019-04" db="EMBL/GenBank/DDBJ databases">
        <title>Microbes associate with the intestines of laboratory mice.</title>
        <authorList>
            <person name="Navarre W."/>
            <person name="Wong E."/>
            <person name="Huang K."/>
            <person name="Tropini C."/>
            <person name="Ng K."/>
            <person name="Yu B."/>
        </authorList>
    </citation>
    <scope>NUCLEOTIDE SEQUENCE [LARGE SCALE GENOMIC DNA]</scope>
    <source>
        <strain evidence="4 6">NM06_A21</strain>
    </source>
</reference>
<dbReference type="EMBL" id="CP015402">
    <property type="protein sequence ID" value="ANU62650.1"/>
    <property type="molecule type" value="Genomic_DNA"/>
</dbReference>
<feature type="domain" description="Glycogen debranching enzyme bacterial and archaeal type N-terminal" evidence="2">
    <location>
        <begin position="20"/>
        <end position="240"/>
    </location>
</feature>
<dbReference type="InterPro" id="IPR032790">
    <property type="entry name" value="GDE_C"/>
</dbReference>
<dbReference type="STRING" id="1796646.A4V02_02175"/>
<sequence>MSYLKFDKNLMINLEQSLNKEMLRTNQAGAYHCSSIVGCNTRKQHGLLVIPIPELGNKNFVMLSSLDETVIQHGAPFNLGLHRYQGGVYSPNGHKYIREYDCETVPRTTYRVGGVILTKEAVFISQENRILIRYTLVDAHSDTTLQFRPFLAFREANDLVVQNNRLNQDFTEVDNGVGFCLYPGFPTLYMQFSQKAKWVSNPNWYNGIEYIKDLERGIPYTEDLWVPGYFEIPIKKGESIIFSAGTSEVKHRSLSKLYETEIAGRTRRTSFYNCLKNAAKQFYIKEGKEMYLTSGYPWGSIRARDTFMALPGCTLAIDHLDDYHAIMGTILKALNNYIDNEMLDERIHGIDLPDIPLWCIWAIQQYARYQGIEAARKEYLPEVARILDWIIAGGHPNLAVETNGLVGTTGTNTPVSWMNATSNGWPLIPRTGLLVEFNALWYNALMFASALAADVPGYEKRRDEWTTLADEAKPAFIDTFLNEHGYLYDYVNGTYADPSVRPNMAVAIGLDYSPLDRRQRKGVLDVVTRELLTPKGLRTLSPKSYGYRPFYVGSPQEREQAYHNGPARPWLIGAYADAYLKVYGHSGVGYIDRMLIGFEDEMSQNCIGSVSQMYDGNPPYSGHGAISQVSNVAEVLRTLRTLKKLNM</sequence>
<evidence type="ECO:0000259" key="2">
    <source>
        <dbReference type="Pfam" id="PF12439"/>
    </source>
</evidence>
<reference evidence="3" key="2">
    <citation type="submission" date="2017-04" db="EMBL/GenBank/DDBJ databases">
        <title>Complete Genome Sequences of Twelve Strains of a Stable Defined Moderately Diverse Mouse Microbiota 2 (sDMDMm2).</title>
        <authorList>
            <person name="Uchimura Y."/>
            <person name="Wyss M."/>
            <person name="Brugiroux S."/>
            <person name="Limenitakis J.P."/>
            <person name="Stecher B."/>
            <person name="McCoy K.D."/>
            <person name="Macpherson A.J."/>
        </authorList>
    </citation>
    <scope>NUCLEOTIDE SEQUENCE</scope>
    <source>
        <strain evidence="3">YL27</strain>
    </source>
</reference>
<dbReference type="KEGG" id="pary:A4V02_02175"/>
<name>A0A1B1S778_9BACT</name>
<dbReference type="GO" id="GO:0005980">
    <property type="term" value="P:glycogen catabolic process"/>
    <property type="evidence" value="ECO:0007669"/>
    <property type="project" value="InterPro"/>
</dbReference>
<dbReference type="GeneID" id="65535645"/>
<dbReference type="Proteomes" id="UP000186351">
    <property type="component" value="Chromosome"/>
</dbReference>
<reference evidence="5" key="1">
    <citation type="submission" date="2016-04" db="EMBL/GenBank/DDBJ databases">
        <title>Complete Genome Sequences of Twelve Strains of a Stable Defined Moderately Diverse Mouse Microbiota 2 (sDMDMm2).</title>
        <authorList>
            <person name="Uchimura Y."/>
            <person name="Wyss M."/>
            <person name="Brugiroux S."/>
            <person name="Limenitakis J.P."/>
            <person name="Stecher B."/>
            <person name="McCoy K.D."/>
            <person name="Macpherson A.J."/>
        </authorList>
    </citation>
    <scope>NUCLEOTIDE SEQUENCE [LARGE SCALE GENOMIC DNA]</scope>
    <source>
        <strain evidence="5">YL27</strain>
    </source>
</reference>
<dbReference type="Proteomes" id="UP000306630">
    <property type="component" value="Unassembled WGS sequence"/>
</dbReference>
<dbReference type="GO" id="GO:0004135">
    <property type="term" value="F:amylo-alpha-1,6-glucosidase activity"/>
    <property type="evidence" value="ECO:0007669"/>
    <property type="project" value="InterPro"/>
</dbReference>
<protein>
    <submittedName>
        <fullName evidence="3">4-alpha-glucanotransferase</fullName>
    </submittedName>
</protein>
<keyword evidence="3" id="KW-0808">Transferase</keyword>
<dbReference type="EMBL" id="SRYD01000011">
    <property type="protein sequence ID" value="TGY75523.1"/>
    <property type="molecule type" value="Genomic_DNA"/>
</dbReference>
<dbReference type="InterPro" id="IPR010401">
    <property type="entry name" value="AGL/Gdb1"/>
</dbReference>
<accession>A0A1B1S778</accession>